<reference evidence="1" key="1">
    <citation type="submission" date="2025-08" db="UniProtKB">
        <authorList>
            <consortium name="Ensembl"/>
        </authorList>
    </citation>
    <scope>IDENTIFICATION</scope>
</reference>
<proteinExistence type="predicted"/>
<dbReference type="Proteomes" id="UP000694571">
    <property type="component" value="Unplaced"/>
</dbReference>
<organism evidence="1 2">
    <name type="scientific">Sus scrofa</name>
    <name type="common">Pig</name>
    <dbReference type="NCBI Taxonomy" id="9823"/>
    <lineage>
        <taxon>Eukaryota</taxon>
        <taxon>Metazoa</taxon>
        <taxon>Chordata</taxon>
        <taxon>Craniata</taxon>
        <taxon>Vertebrata</taxon>
        <taxon>Euteleostomi</taxon>
        <taxon>Mammalia</taxon>
        <taxon>Eutheria</taxon>
        <taxon>Laurasiatheria</taxon>
        <taxon>Artiodactyla</taxon>
        <taxon>Suina</taxon>
        <taxon>Suidae</taxon>
        <taxon>Sus</taxon>
    </lineage>
</organism>
<dbReference type="AlphaFoldDB" id="A0A8D1NLS8"/>
<dbReference type="PANTHER" id="PTHR19446">
    <property type="entry name" value="REVERSE TRANSCRIPTASES"/>
    <property type="match status" value="1"/>
</dbReference>
<dbReference type="Ensembl" id="ENSSSCT00050097814.1">
    <property type="protein sequence ID" value="ENSSSCP00050042182.1"/>
    <property type="gene ID" value="ENSSSCG00050071695.1"/>
</dbReference>
<accession>A0A8D1NLS8</accession>
<sequence>MEESGSRIQTILQSNNHQNHMVLAQRQKYRSVEQNRKPRIKPMPYIQLIYDKGCKNIQWRRQPVQQVVLENWTATRKRMKLEHSLTPYTKRNSKWIKYLDRRPDTIKLLEENIGQTLSDINNSNIFSDPLLRVLTIKTKINKWNLIKLKNFCTAKETLNKTKRQPTEWEKIFANESTGKVLISKIYRHLLQLHTKKKTNNPIKKWAEDLNIQFFKEDIQMAKKHMKRCSTSLIIREIQIKTTLWYHLTSARMAIIQKSTNNKC</sequence>
<evidence type="ECO:0000313" key="1">
    <source>
        <dbReference type="Ensembl" id="ENSSSCP00050042182.1"/>
    </source>
</evidence>
<evidence type="ECO:0000313" key="2">
    <source>
        <dbReference type="Proteomes" id="UP000694571"/>
    </source>
</evidence>
<protein>
    <submittedName>
        <fullName evidence="1">Uncharacterized protein</fullName>
    </submittedName>
</protein>
<name>A0A8D1NLS8_PIG</name>